<dbReference type="GO" id="GO:0022627">
    <property type="term" value="C:cytosolic small ribosomal subunit"/>
    <property type="evidence" value="ECO:0007669"/>
    <property type="project" value="UniProtKB-UniRule"/>
</dbReference>
<comment type="similarity">
    <text evidence="1 6 7">Belongs to the universal ribosomal protein uS17 family.</text>
</comment>
<evidence type="ECO:0000256" key="6">
    <source>
        <dbReference type="HAMAP-Rule" id="MF_01345"/>
    </source>
</evidence>
<dbReference type="InterPro" id="IPR000266">
    <property type="entry name" value="Ribosomal_uS17"/>
</dbReference>
<dbReference type="PROSITE" id="PS00056">
    <property type="entry name" value="RIBOSOMAL_S17"/>
    <property type="match status" value="1"/>
</dbReference>
<evidence type="ECO:0000256" key="5">
    <source>
        <dbReference type="ARBA" id="ARBA00023274"/>
    </source>
</evidence>
<dbReference type="STRING" id="909663.GCA_000512235_03087"/>
<protein>
    <recommendedName>
        <fullName evidence="6">Small ribosomal subunit protein uS17</fullName>
    </recommendedName>
</protein>
<dbReference type="NCBIfam" id="TIGR03635">
    <property type="entry name" value="uS17_bact"/>
    <property type="match status" value="1"/>
</dbReference>
<dbReference type="GO" id="GO:0019843">
    <property type="term" value="F:rRNA binding"/>
    <property type="evidence" value="ECO:0007669"/>
    <property type="project" value="UniProtKB-UniRule"/>
</dbReference>
<dbReference type="HAMAP" id="MF_01345_B">
    <property type="entry name" value="Ribosomal_uS17_B"/>
    <property type="match status" value="1"/>
</dbReference>
<accession>A0A351U456</accession>
<organism evidence="8 9">
    <name type="scientific">Syntrophorhabdus aromaticivorans</name>
    <dbReference type="NCBI Taxonomy" id="328301"/>
    <lineage>
        <taxon>Bacteria</taxon>
        <taxon>Pseudomonadati</taxon>
        <taxon>Thermodesulfobacteriota</taxon>
        <taxon>Syntrophorhabdia</taxon>
        <taxon>Syntrophorhabdales</taxon>
        <taxon>Syntrophorhabdaceae</taxon>
        <taxon>Syntrophorhabdus</taxon>
    </lineage>
</organism>
<dbReference type="NCBIfam" id="NF004123">
    <property type="entry name" value="PRK05610.1"/>
    <property type="match status" value="1"/>
</dbReference>
<comment type="subunit">
    <text evidence="6">Part of the 30S ribosomal subunit.</text>
</comment>
<dbReference type="AlphaFoldDB" id="A0A351U456"/>
<evidence type="ECO:0000256" key="7">
    <source>
        <dbReference type="RuleBase" id="RU003872"/>
    </source>
</evidence>
<dbReference type="Proteomes" id="UP000777265">
    <property type="component" value="Unassembled WGS sequence"/>
</dbReference>
<name>A0A351U456_9BACT</name>
<dbReference type="SUPFAM" id="SSF50249">
    <property type="entry name" value="Nucleic acid-binding proteins"/>
    <property type="match status" value="1"/>
</dbReference>
<sequence length="103" mass="12134">MEAKAVTSKRKMTGIVVRDKMDKTVVIEVEKFLKHPKYHKYLKRKRRYKAHDEKNECRAGDKVMIVESRPLSKEKRWVVKAIVAKEKLMLVQEEVGKHDTGQN</sequence>
<evidence type="ECO:0000256" key="1">
    <source>
        <dbReference type="ARBA" id="ARBA00010254"/>
    </source>
</evidence>
<dbReference type="PRINTS" id="PR00973">
    <property type="entry name" value="RIBOSOMALS17"/>
</dbReference>
<comment type="caution">
    <text evidence="8">The sequence shown here is derived from an EMBL/GenBank/DDBJ whole genome shotgun (WGS) entry which is preliminary data.</text>
</comment>
<evidence type="ECO:0000313" key="8">
    <source>
        <dbReference type="EMBL" id="NLW34251.1"/>
    </source>
</evidence>
<dbReference type="GO" id="GO:0003735">
    <property type="term" value="F:structural constituent of ribosome"/>
    <property type="evidence" value="ECO:0007669"/>
    <property type="project" value="UniProtKB-UniRule"/>
</dbReference>
<dbReference type="InterPro" id="IPR019984">
    <property type="entry name" value="Ribosomal_uS17_bact/chlr"/>
</dbReference>
<evidence type="ECO:0000256" key="4">
    <source>
        <dbReference type="ARBA" id="ARBA00022980"/>
    </source>
</evidence>
<dbReference type="CDD" id="cd00364">
    <property type="entry name" value="Ribosomal_uS17"/>
    <property type="match status" value="1"/>
</dbReference>
<dbReference type="PANTHER" id="PTHR10744">
    <property type="entry name" value="40S RIBOSOMAL PROTEIN S11 FAMILY MEMBER"/>
    <property type="match status" value="1"/>
</dbReference>
<reference evidence="8" key="2">
    <citation type="submission" date="2020-01" db="EMBL/GenBank/DDBJ databases">
        <authorList>
            <person name="Campanaro S."/>
        </authorList>
    </citation>
    <scope>NUCLEOTIDE SEQUENCE</scope>
    <source>
        <strain evidence="8">AS06rmzACSIP_7</strain>
    </source>
</reference>
<evidence type="ECO:0000313" key="9">
    <source>
        <dbReference type="Proteomes" id="UP000777265"/>
    </source>
</evidence>
<comment type="function">
    <text evidence="6">One of the primary rRNA binding proteins, it binds specifically to the 5'-end of 16S ribosomal RNA.</text>
</comment>
<keyword evidence="3 6" id="KW-0694">RNA-binding</keyword>
<evidence type="ECO:0000256" key="2">
    <source>
        <dbReference type="ARBA" id="ARBA00022730"/>
    </source>
</evidence>
<gene>
    <name evidence="6 8" type="primary">rpsQ</name>
    <name evidence="8" type="ORF">GXY80_02045</name>
</gene>
<keyword evidence="4 6" id="KW-0689">Ribosomal protein</keyword>
<dbReference type="Pfam" id="PF00366">
    <property type="entry name" value="Ribosomal_S17"/>
    <property type="match status" value="1"/>
</dbReference>
<dbReference type="InterPro" id="IPR012340">
    <property type="entry name" value="NA-bd_OB-fold"/>
</dbReference>
<dbReference type="Gene3D" id="2.40.50.140">
    <property type="entry name" value="Nucleic acid-binding proteins"/>
    <property type="match status" value="1"/>
</dbReference>
<reference evidence="8" key="1">
    <citation type="journal article" date="2020" name="Biotechnol. Biofuels">
        <title>New insights from the biogas microbiome by comprehensive genome-resolved metagenomics of nearly 1600 species originating from multiple anaerobic digesters.</title>
        <authorList>
            <person name="Campanaro S."/>
            <person name="Treu L."/>
            <person name="Rodriguez-R L.M."/>
            <person name="Kovalovszki A."/>
            <person name="Ziels R.M."/>
            <person name="Maus I."/>
            <person name="Zhu X."/>
            <person name="Kougias P.G."/>
            <person name="Basile A."/>
            <person name="Luo G."/>
            <person name="Schluter A."/>
            <person name="Konstantinidis K.T."/>
            <person name="Angelidaki I."/>
        </authorList>
    </citation>
    <scope>NUCLEOTIDE SEQUENCE</scope>
    <source>
        <strain evidence="8">AS06rmzACSIP_7</strain>
    </source>
</reference>
<dbReference type="GO" id="GO:0006412">
    <property type="term" value="P:translation"/>
    <property type="evidence" value="ECO:0007669"/>
    <property type="project" value="UniProtKB-UniRule"/>
</dbReference>
<dbReference type="EMBL" id="JAAYEE010000034">
    <property type="protein sequence ID" value="NLW34251.1"/>
    <property type="molecule type" value="Genomic_DNA"/>
</dbReference>
<dbReference type="InterPro" id="IPR019979">
    <property type="entry name" value="Ribosomal_uS17_CS"/>
</dbReference>
<keyword evidence="5 6" id="KW-0687">Ribonucleoprotein</keyword>
<dbReference type="PANTHER" id="PTHR10744:SF1">
    <property type="entry name" value="SMALL RIBOSOMAL SUBUNIT PROTEIN US17M"/>
    <property type="match status" value="1"/>
</dbReference>
<keyword evidence="2 6" id="KW-0699">rRNA-binding</keyword>
<evidence type="ECO:0000256" key="3">
    <source>
        <dbReference type="ARBA" id="ARBA00022884"/>
    </source>
</evidence>
<proteinExistence type="inferred from homology"/>